<dbReference type="GO" id="GO:0022857">
    <property type="term" value="F:transmembrane transporter activity"/>
    <property type="evidence" value="ECO:0007669"/>
    <property type="project" value="InterPro"/>
</dbReference>
<feature type="transmembrane region" description="Helical" evidence="1">
    <location>
        <begin position="382"/>
        <end position="399"/>
    </location>
</feature>
<feature type="transmembrane region" description="Helical" evidence="1">
    <location>
        <begin position="283"/>
        <end position="304"/>
    </location>
</feature>
<dbReference type="EMBL" id="UINC01001604">
    <property type="protein sequence ID" value="SUZ84728.1"/>
    <property type="molecule type" value="Genomic_DNA"/>
</dbReference>
<feature type="domain" description="Major facilitator superfamily (MFS) profile" evidence="2">
    <location>
        <begin position="27"/>
        <end position="429"/>
    </location>
</feature>
<keyword evidence="1" id="KW-0472">Membrane</keyword>
<evidence type="ECO:0000259" key="2">
    <source>
        <dbReference type="PROSITE" id="PS50850"/>
    </source>
</evidence>
<protein>
    <recommendedName>
        <fullName evidence="2">Major facilitator superfamily (MFS) profile domain-containing protein</fullName>
    </recommendedName>
</protein>
<keyword evidence="1" id="KW-1133">Transmembrane helix</keyword>
<sequence>MAATSQPRPKISTGPLPFGIHYSWLVIGILATVQIFASSISMAAGIMVPPLNDANGEFAWSMGTIGAVIASYYLFGALYAPMSGWLGDRYGSRWMLFAAAIMYLISMSLLSQVTAIWHFFIFFGILLSLTQSLAMVPLMAAVSGWFRRHLGVGVGILWGAGGVGTGIMAPLMGAFIETLGWQTTFMLIGGVGGGIMLAMVPLMRSKPADLGILPYGARATDSPPVIRDKAVDRLRQKVFNKHTRQTKPFWNLPLIHGLGCAGHGTILIYVIPMAFERGAFSSLAQAGIILTIISLVSVISRIVTPIMAEHYGTRRMMAASLSIQAATVFMLFWSQDAWAFYLFAGVFGIGFGGEWTGYLVINRQYYGEGPMGTIYGWQTTGALMGHAVATSLAGLVIYATGSFNLVMALSVGFSGVGVLVIAMLEDTSHVLIPDWEDDLPSLPDTAHEVNLRPAAGAAGDND</sequence>
<feature type="transmembrane region" description="Helical" evidence="1">
    <location>
        <begin position="249"/>
        <end position="271"/>
    </location>
</feature>
<feature type="transmembrane region" description="Helical" evidence="1">
    <location>
        <begin position="116"/>
        <end position="138"/>
    </location>
</feature>
<feature type="transmembrane region" description="Helical" evidence="1">
    <location>
        <begin position="92"/>
        <end position="110"/>
    </location>
</feature>
<evidence type="ECO:0000313" key="3">
    <source>
        <dbReference type="EMBL" id="SUZ84728.1"/>
    </source>
</evidence>
<gene>
    <name evidence="3" type="ORF">METZ01_LOCUS37582</name>
</gene>
<evidence type="ECO:0000256" key="1">
    <source>
        <dbReference type="SAM" id="Phobius"/>
    </source>
</evidence>
<dbReference type="InterPro" id="IPR050327">
    <property type="entry name" value="Proton-linked_MCT"/>
</dbReference>
<dbReference type="InterPro" id="IPR020846">
    <property type="entry name" value="MFS_dom"/>
</dbReference>
<dbReference type="PANTHER" id="PTHR11360">
    <property type="entry name" value="MONOCARBOXYLATE TRANSPORTER"/>
    <property type="match status" value="1"/>
</dbReference>
<dbReference type="PANTHER" id="PTHR11360:SF290">
    <property type="entry name" value="MONOCARBOXYLATE MFS PERMEASE"/>
    <property type="match status" value="1"/>
</dbReference>
<dbReference type="Pfam" id="PF07690">
    <property type="entry name" value="MFS_1"/>
    <property type="match status" value="1"/>
</dbReference>
<feature type="transmembrane region" description="Helical" evidence="1">
    <location>
        <begin position="58"/>
        <end position="80"/>
    </location>
</feature>
<dbReference type="PROSITE" id="PS50850">
    <property type="entry name" value="MFS"/>
    <property type="match status" value="1"/>
</dbReference>
<accession>A0A381R1K0</accession>
<proteinExistence type="predicted"/>
<dbReference type="SUPFAM" id="SSF103473">
    <property type="entry name" value="MFS general substrate transporter"/>
    <property type="match status" value="1"/>
</dbReference>
<reference evidence="3" key="1">
    <citation type="submission" date="2018-05" db="EMBL/GenBank/DDBJ databases">
        <authorList>
            <person name="Lanie J.A."/>
            <person name="Ng W.-L."/>
            <person name="Kazmierczak K.M."/>
            <person name="Andrzejewski T.M."/>
            <person name="Davidsen T.M."/>
            <person name="Wayne K.J."/>
            <person name="Tettelin H."/>
            <person name="Glass J.I."/>
            <person name="Rusch D."/>
            <person name="Podicherti R."/>
            <person name="Tsui H.-C.T."/>
            <person name="Winkler M.E."/>
        </authorList>
    </citation>
    <scope>NUCLEOTIDE SEQUENCE</scope>
</reference>
<keyword evidence="1" id="KW-0812">Transmembrane</keyword>
<organism evidence="3">
    <name type="scientific">marine metagenome</name>
    <dbReference type="NCBI Taxonomy" id="408172"/>
    <lineage>
        <taxon>unclassified sequences</taxon>
        <taxon>metagenomes</taxon>
        <taxon>ecological metagenomes</taxon>
    </lineage>
</organism>
<feature type="transmembrane region" description="Helical" evidence="1">
    <location>
        <begin position="339"/>
        <end position="361"/>
    </location>
</feature>
<dbReference type="InterPro" id="IPR036259">
    <property type="entry name" value="MFS_trans_sf"/>
</dbReference>
<dbReference type="AlphaFoldDB" id="A0A381R1K0"/>
<feature type="transmembrane region" description="Helical" evidence="1">
    <location>
        <begin position="21"/>
        <end position="46"/>
    </location>
</feature>
<dbReference type="Gene3D" id="1.20.1250.20">
    <property type="entry name" value="MFS general substrate transporter like domains"/>
    <property type="match status" value="2"/>
</dbReference>
<feature type="transmembrane region" description="Helical" evidence="1">
    <location>
        <begin position="150"/>
        <end position="173"/>
    </location>
</feature>
<feature type="transmembrane region" description="Helical" evidence="1">
    <location>
        <begin position="405"/>
        <end position="424"/>
    </location>
</feature>
<feature type="transmembrane region" description="Helical" evidence="1">
    <location>
        <begin position="179"/>
        <end position="200"/>
    </location>
</feature>
<dbReference type="InterPro" id="IPR011701">
    <property type="entry name" value="MFS"/>
</dbReference>
<name>A0A381R1K0_9ZZZZ</name>